<evidence type="ECO:0000313" key="5">
    <source>
        <dbReference type="EMBL" id="VFS28993.1"/>
    </source>
</evidence>
<dbReference type="EMBL" id="CAADIP010000053">
    <property type="protein sequence ID" value="VFR97444.1"/>
    <property type="molecule type" value="Genomic_DNA"/>
</dbReference>
<accession>A0A484TRP8</accession>
<reference evidence="3" key="1">
    <citation type="submission" date="2019-03" db="EMBL/GenBank/DDBJ databases">
        <authorList>
            <person name="Danneels B."/>
        </authorList>
    </citation>
    <scope>NUCLEOTIDE SEQUENCE</scope>
</reference>
<dbReference type="HAMAP" id="MF_02215">
    <property type="entry name" value="UbiJ"/>
    <property type="match status" value="1"/>
</dbReference>
<dbReference type="EMBL" id="CAADIZ010000049">
    <property type="protein sequence ID" value="VFS28993.1"/>
    <property type="molecule type" value="Genomic_DNA"/>
</dbReference>
<proteinExistence type="inferred from homology"/>
<dbReference type="GO" id="GO:0006744">
    <property type="term" value="P:ubiquinone biosynthetic process"/>
    <property type="evidence" value="ECO:0007669"/>
    <property type="project" value="InterPro"/>
</dbReference>
<evidence type="ECO:0000313" key="3">
    <source>
        <dbReference type="EMBL" id="VFR76295.1"/>
    </source>
</evidence>
<protein>
    <submittedName>
        <fullName evidence="3">Protein YigP (COG3165) clustered with ubiquinone biosynthetic genes</fullName>
    </submittedName>
</protein>
<feature type="domain" description="SCP2" evidence="1">
    <location>
        <begin position="32"/>
        <end position="127"/>
    </location>
</feature>
<gene>
    <name evidence="2" type="ORF">BRI6_0606</name>
    <name evidence="3" type="ORF">BRI9_0663</name>
    <name evidence="4" type="ORF">IVO3_0662</name>
    <name evidence="5" type="ORF">RAN7_0602</name>
</gene>
<evidence type="ECO:0000313" key="2">
    <source>
        <dbReference type="EMBL" id="VFR53642.1"/>
    </source>
</evidence>
<dbReference type="InterPro" id="IPR003033">
    <property type="entry name" value="SCP2_sterol-bd_dom"/>
</dbReference>
<keyword evidence="3" id="KW-0830">Ubiquinone</keyword>
<dbReference type="EMBL" id="CAADII010000013">
    <property type="protein sequence ID" value="VFR53642.1"/>
    <property type="molecule type" value="Genomic_DNA"/>
</dbReference>
<name>A0A484TRP8_9ZZZZ</name>
<dbReference type="AlphaFoldDB" id="A0A484TRP8"/>
<dbReference type="PANTHER" id="PTHR38693">
    <property type="entry name" value="UBIQUINONE BIOSYNTHESIS PROTEIN UBIJ"/>
    <property type="match status" value="1"/>
</dbReference>
<dbReference type="Pfam" id="PF02036">
    <property type="entry name" value="SCP2"/>
    <property type="match status" value="1"/>
</dbReference>
<evidence type="ECO:0000313" key="4">
    <source>
        <dbReference type="EMBL" id="VFR97444.1"/>
    </source>
</evidence>
<organism evidence="3">
    <name type="scientific">plant metagenome</name>
    <dbReference type="NCBI Taxonomy" id="1297885"/>
    <lineage>
        <taxon>unclassified sequences</taxon>
        <taxon>metagenomes</taxon>
        <taxon>organismal metagenomes</taxon>
    </lineage>
</organism>
<dbReference type="PANTHER" id="PTHR38693:SF1">
    <property type="entry name" value="UBIQUINONE BIOSYNTHESIS ACCESSORY FACTOR UBIJ"/>
    <property type="match status" value="1"/>
</dbReference>
<sequence length="225" mass="23574">MAELGQGALFTRSLLMPFALPISPTILAARAINAVLAREPWARERLARHAGKTVRFTLGGFALALSVEAAGTVVPAAADASIDVTLGVVPERVTLARLLPGAGGDAIADMTHISGDAALAQVVGDLARQLRPDPEDELARWIGDAPAVRVVAGCKALFSSARVAGERLTGNVAEYLSEENRMLVGQPEWQTWRRDLADTQAALDAGAARLAALQARVARLTAARG</sequence>
<dbReference type="EMBL" id="CAADIK010000040">
    <property type="protein sequence ID" value="VFR76295.1"/>
    <property type="molecule type" value="Genomic_DNA"/>
</dbReference>
<evidence type="ECO:0000259" key="1">
    <source>
        <dbReference type="Pfam" id="PF02036"/>
    </source>
</evidence>
<dbReference type="InterPro" id="IPR038989">
    <property type="entry name" value="UbiJ"/>
</dbReference>